<organism evidence="7 8">
    <name type="scientific">Candidatus Falkowbacteria bacterium CG10_big_fil_rev_8_21_14_0_10_39_11</name>
    <dbReference type="NCBI Taxonomy" id="1974565"/>
    <lineage>
        <taxon>Bacteria</taxon>
        <taxon>Candidatus Falkowiibacteriota</taxon>
    </lineage>
</organism>
<dbReference type="Gene3D" id="2.40.50.100">
    <property type="match status" value="1"/>
</dbReference>
<dbReference type="NCBIfam" id="TIGR00062">
    <property type="entry name" value="L27"/>
    <property type="match status" value="1"/>
</dbReference>
<dbReference type="GO" id="GO:1990904">
    <property type="term" value="C:ribonucleoprotein complex"/>
    <property type="evidence" value="ECO:0007669"/>
    <property type="project" value="UniProtKB-KW"/>
</dbReference>
<keyword evidence="3 5" id="KW-0687">Ribonucleoprotein</keyword>
<dbReference type="SUPFAM" id="SSF110324">
    <property type="entry name" value="Ribosomal L27 protein-like"/>
    <property type="match status" value="1"/>
</dbReference>
<keyword evidence="2 5" id="KW-0689">Ribosomal protein</keyword>
<evidence type="ECO:0000313" key="7">
    <source>
        <dbReference type="EMBL" id="PIR93841.1"/>
    </source>
</evidence>
<dbReference type="PRINTS" id="PR00063">
    <property type="entry name" value="RIBOSOMALL27"/>
</dbReference>
<sequence length="99" mass="10912">MAHKAAGGSTSNNRDSKSKRLGVKRYGGQTVQSGNIIVRQRGTKYHPGNNVMRGNDDTIFATANGIVNFLHKKVRRFSGKLVNRIFVNIEPAKETATKK</sequence>
<dbReference type="PANTHER" id="PTHR15893">
    <property type="entry name" value="RIBOSOMAL PROTEIN L27"/>
    <property type="match status" value="1"/>
</dbReference>
<dbReference type="GO" id="GO:0006412">
    <property type="term" value="P:translation"/>
    <property type="evidence" value="ECO:0007669"/>
    <property type="project" value="UniProtKB-UniRule"/>
</dbReference>
<evidence type="ECO:0000313" key="8">
    <source>
        <dbReference type="Proteomes" id="UP000229901"/>
    </source>
</evidence>
<dbReference type="FunFam" id="2.40.50.100:FF:000020">
    <property type="entry name" value="50S ribosomal protein L27"/>
    <property type="match status" value="1"/>
</dbReference>
<dbReference type="PROSITE" id="PS00831">
    <property type="entry name" value="RIBOSOMAL_L27"/>
    <property type="match status" value="1"/>
</dbReference>
<reference evidence="8" key="1">
    <citation type="submission" date="2017-09" db="EMBL/GenBank/DDBJ databases">
        <title>Depth-based differentiation of microbial function through sediment-hosted aquifers and enrichment of novel symbionts in the deep terrestrial subsurface.</title>
        <authorList>
            <person name="Probst A.J."/>
            <person name="Ladd B."/>
            <person name="Jarett J.K."/>
            <person name="Geller-Mcgrath D.E."/>
            <person name="Sieber C.M.K."/>
            <person name="Emerson J.B."/>
            <person name="Anantharaman K."/>
            <person name="Thomas B.C."/>
            <person name="Malmstrom R."/>
            <person name="Stieglmeier M."/>
            <person name="Klingl A."/>
            <person name="Woyke T."/>
            <person name="Ryan C.M."/>
            <person name="Banfield J.F."/>
        </authorList>
    </citation>
    <scope>NUCLEOTIDE SEQUENCE [LARGE SCALE GENOMIC DNA]</scope>
</reference>
<dbReference type="InterPro" id="IPR018261">
    <property type="entry name" value="Ribosomal_bL27_CS"/>
</dbReference>
<gene>
    <name evidence="5" type="primary">rpmA</name>
    <name evidence="7" type="ORF">COT97_04420</name>
</gene>
<name>A0A2H0V441_9BACT</name>
<dbReference type="GO" id="GO:0003735">
    <property type="term" value="F:structural constituent of ribosome"/>
    <property type="evidence" value="ECO:0007669"/>
    <property type="project" value="InterPro"/>
</dbReference>
<dbReference type="PANTHER" id="PTHR15893:SF0">
    <property type="entry name" value="LARGE RIBOSOMAL SUBUNIT PROTEIN BL27M"/>
    <property type="match status" value="1"/>
</dbReference>
<dbReference type="Proteomes" id="UP000229901">
    <property type="component" value="Unassembled WGS sequence"/>
</dbReference>
<feature type="region of interest" description="Disordered" evidence="6">
    <location>
        <begin position="1"/>
        <end position="26"/>
    </location>
</feature>
<evidence type="ECO:0000256" key="3">
    <source>
        <dbReference type="ARBA" id="ARBA00023274"/>
    </source>
</evidence>
<proteinExistence type="inferred from homology"/>
<dbReference type="HAMAP" id="MF_00539">
    <property type="entry name" value="Ribosomal_bL27"/>
    <property type="match status" value="1"/>
</dbReference>
<evidence type="ECO:0000256" key="5">
    <source>
        <dbReference type="HAMAP-Rule" id="MF_00539"/>
    </source>
</evidence>
<evidence type="ECO:0000256" key="4">
    <source>
        <dbReference type="ARBA" id="ARBA00035175"/>
    </source>
</evidence>
<dbReference type="EMBL" id="PFAP01000034">
    <property type="protein sequence ID" value="PIR93841.1"/>
    <property type="molecule type" value="Genomic_DNA"/>
</dbReference>
<dbReference type="AlphaFoldDB" id="A0A2H0V441"/>
<dbReference type="Pfam" id="PF01016">
    <property type="entry name" value="Ribosomal_L27"/>
    <property type="match status" value="1"/>
</dbReference>
<dbReference type="InterPro" id="IPR001684">
    <property type="entry name" value="Ribosomal_bL27"/>
</dbReference>
<evidence type="ECO:0000256" key="6">
    <source>
        <dbReference type="SAM" id="MobiDB-lite"/>
    </source>
</evidence>
<evidence type="ECO:0000256" key="2">
    <source>
        <dbReference type="ARBA" id="ARBA00022980"/>
    </source>
</evidence>
<protein>
    <recommendedName>
        <fullName evidence="4 5">Large ribosomal subunit protein bL27</fullName>
    </recommendedName>
</protein>
<comment type="caution">
    <text evidence="7">The sequence shown here is derived from an EMBL/GenBank/DDBJ whole genome shotgun (WGS) entry which is preliminary data.</text>
</comment>
<evidence type="ECO:0000256" key="1">
    <source>
        <dbReference type="ARBA" id="ARBA00010797"/>
    </source>
</evidence>
<comment type="similarity">
    <text evidence="1 5">Belongs to the bacterial ribosomal protein bL27 family.</text>
</comment>
<accession>A0A2H0V441</accession>
<dbReference type="GO" id="GO:0005840">
    <property type="term" value="C:ribosome"/>
    <property type="evidence" value="ECO:0007669"/>
    <property type="project" value="UniProtKB-KW"/>
</dbReference>